<evidence type="ECO:0000256" key="10">
    <source>
        <dbReference type="HAMAP-Rule" id="MF_00033"/>
    </source>
</evidence>
<dbReference type="GO" id="GO:0071555">
    <property type="term" value="P:cell wall organization"/>
    <property type="evidence" value="ECO:0007669"/>
    <property type="project" value="UniProtKB-KW"/>
</dbReference>
<feature type="domain" description="Glycosyltransferase family 28 N-terminal" evidence="11">
    <location>
        <begin position="9"/>
        <end position="145"/>
    </location>
</feature>
<dbReference type="PANTHER" id="PTHR21015">
    <property type="entry name" value="UDP-N-ACETYLGLUCOSAMINE--N-ACETYLMURAMYL-(PENTAPEPTIDE) PYROPHOSPHORYL-UNDECAPRENOL N-ACETYLGLUCOSAMINE TRANSFERASE 1"/>
    <property type="match status" value="1"/>
</dbReference>
<dbReference type="GO" id="GO:0008360">
    <property type="term" value="P:regulation of cell shape"/>
    <property type="evidence" value="ECO:0007669"/>
    <property type="project" value="UniProtKB-KW"/>
</dbReference>
<dbReference type="InterPro" id="IPR007235">
    <property type="entry name" value="Glyco_trans_28_C"/>
</dbReference>
<evidence type="ECO:0000256" key="7">
    <source>
        <dbReference type="ARBA" id="ARBA00023136"/>
    </source>
</evidence>
<dbReference type="InterPro" id="IPR004276">
    <property type="entry name" value="GlycoTrans_28_N"/>
</dbReference>
<comment type="subcellular location">
    <subcellularLocation>
        <location evidence="10">Cell membrane</location>
        <topology evidence="10">Peripheral membrane protein</topology>
        <orientation evidence="10">Cytoplasmic side</orientation>
    </subcellularLocation>
</comment>
<dbReference type="AlphaFoldDB" id="J3VRZ4"/>
<accession>J3VRZ4</accession>
<dbReference type="CDD" id="cd03785">
    <property type="entry name" value="GT28_MurG"/>
    <property type="match status" value="1"/>
</dbReference>
<dbReference type="EC" id="2.4.1.227" evidence="10"/>
<feature type="domain" description="Glycosyl transferase family 28 C-terminal" evidence="12">
    <location>
        <begin position="185"/>
        <end position="326"/>
    </location>
</feature>
<comment type="function">
    <text evidence="10">Cell wall formation. Catalyzes the transfer of a GlcNAc subunit on undecaprenyl-pyrophosphoryl-MurNAc-pentapeptide (lipid intermediate I) to form undecaprenyl-pyrophosphoryl-MurNAc-(pentapeptide)GlcNAc (lipid intermediate II).</text>
</comment>
<keyword evidence="3 10" id="KW-0328">Glycosyltransferase</keyword>
<dbReference type="GO" id="GO:0005975">
    <property type="term" value="P:carbohydrate metabolic process"/>
    <property type="evidence" value="ECO:0007669"/>
    <property type="project" value="InterPro"/>
</dbReference>
<dbReference type="Pfam" id="PF03033">
    <property type="entry name" value="Glyco_transf_28"/>
    <property type="match status" value="1"/>
</dbReference>
<evidence type="ECO:0000313" key="13">
    <source>
        <dbReference type="EMBL" id="AFP84751.1"/>
    </source>
</evidence>
<evidence type="ECO:0000313" key="14">
    <source>
        <dbReference type="Proteomes" id="UP000003936"/>
    </source>
</evidence>
<evidence type="ECO:0000256" key="9">
    <source>
        <dbReference type="ARBA" id="ARBA00023316"/>
    </source>
</evidence>
<feature type="binding site" evidence="10">
    <location>
        <position position="288"/>
    </location>
    <ligand>
        <name>UDP-N-acetyl-alpha-D-glucosamine</name>
        <dbReference type="ChEBI" id="CHEBI:57705"/>
    </ligand>
</feature>
<evidence type="ECO:0000256" key="1">
    <source>
        <dbReference type="ARBA" id="ARBA00022475"/>
    </source>
</evidence>
<dbReference type="KEGG" id="sect:A359_03560"/>
<dbReference type="HAMAP" id="MF_00033">
    <property type="entry name" value="MurG"/>
    <property type="match status" value="1"/>
</dbReference>
<dbReference type="RefSeq" id="WP_014888049.1">
    <property type="nucleotide sequence ID" value="NC_018419.1"/>
</dbReference>
<dbReference type="HOGENOM" id="CLU_037404_2_0_6"/>
<feature type="binding site" evidence="10">
    <location>
        <position position="163"/>
    </location>
    <ligand>
        <name>UDP-N-acetyl-alpha-D-glucosamine</name>
        <dbReference type="ChEBI" id="CHEBI:57705"/>
    </ligand>
</feature>
<evidence type="ECO:0000256" key="4">
    <source>
        <dbReference type="ARBA" id="ARBA00022679"/>
    </source>
</evidence>
<evidence type="ECO:0000256" key="3">
    <source>
        <dbReference type="ARBA" id="ARBA00022676"/>
    </source>
</evidence>
<keyword evidence="14" id="KW-1185">Reference proteome</keyword>
<keyword evidence="2 10" id="KW-0132">Cell division</keyword>
<comment type="pathway">
    <text evidence="10">Cell wall biogenesis; peptidoglycan biosynthesis.</text>
</comment>
<dbReference type="NCBIfam" id="TIGR01133">
    <property type="entry name" value="murG"/>
    <property type="match status" value="1"/>
</dbReference>
<keyword evidence="6 10" id="KW-0573">Peptidoglycan synthesis</keyword>
<dbReference type="GO" id="GO:0051301">
    <property type="term" value="P:cell division"/>
    <property type="evidence" value="ECO:0007669"/>
    <property type="project" value="UniProtKB-KW"/>
</dbReference>
<dbReference type="STRING" id="1199245.A359_03560"/>
<evidence type="ECO:0000256" key="2">
    <source>
        <dbReference type="ARBA" id="ARBA00022618"/>
    </source>
</evidence>
<organism evidence="13 14">
    <name type="scientific">secondary endosymbiont of Ctenarytaina eucalypti</name>
    <dbReference type="NCBI Taxonomy" id="1199245"/>
    <lineage>
        <taxon>Bacteria</taxon>
        <taxon>Pseudomonadati</taxon>
        <taxon>Pseudomonadota</taxon>
        <taxon>Gammaproteobacteria</taxon>
        <taxon>Enterobacterales</taxon>
        <taxon>Enterobacteriaceae</taxon>
        <taxon>aphid secondary symbionts</taxon>
    </lineage>
</organism>
<keyword evidence="9 10" id="KW-0961">Cell wall biogenesis/degradation</keyword>
<dbReference type="GO" id="GO:0009252">
    <property type="term" value="P:peptidoglycan biosynthetic process"/>
    <property type="evidence" value="ECO:0007669"/>
    <property type="project" value="UniProtKB-UniRule"/>
</dbReference>
<feature type="binding site" evidence="10">
    <location>
        <begin position="15"/>
        <end position="17"/>
    </location>
    <ligand>
        <name>UDP-N-acetyl-alpha-D-glucosamine</name>
        <dbReference type="ChEBI" id="CHEBI:57705"/>
    </ligand>
</feature>
<dbReference type="Proteomes" id="UP000003936">
    <property type="component" value="Chromosome"/>
</dbReference>
<feature type="binding site" evidence="10">
    <location>
        <position position="244"/>
    </location>
    <ligand>
        <name>UDP-N-acetyl-alpha-D-glucosamine</name>
        <dbReference type="ChEBI" id="CHEBI:57705"/>
    </ligand>
</feature>
<dbReference type="GO" id="GO:0051991">
    <property type="term" value="F:UDP-N-acetyl-D-glucosamine:N-acetylmuramoyl-L-alanyl-D-glutamyl-meso-2,6-diaminopimelyl-D-alanyl-D-alanine-diphosphoundecaprenol 4-beta-N-acetylglucosaminlytransferase activity"/>
    <property type="evidence" value="ECO:0007669"/>
    <property type="project" value="RHEA"/>
</dbReference>
<dbReference type="Gene3D" id="3.40.50.2000">
    <property type="entry name" value="Glycogen Phosphorylase B"/>
    <property type="match status" value="2"/>
</dbReference>
<dbReference type="InterPro" id="IPR006009">
    <property type="entry name" value="GlcNAc_MurG"/>
</dbReference>
<dbReference type="PATRIC" id="fig|1199245.3.peg.425"/>
<name>J3VRZ4_9ENTR</name>
<dbReference type="UniPathway" id="UPA00219"/>
<dbReference type="GO" id="GO:0050511">
    <property type="term" value="F:undecaprenyldiphospho-muramoylpentapeptide beta-N-acetylglucosaminyltransferase activity"/>
    <property type="evidence" value="ECO:0007669"/>
    <property type="project" value="UniProtKB-UniRule"/>
</dbReference>
<sequence length="354" mass="38602">MLEQPRRLMVMAGGTGGHVFPGLSIAHYLIAQGWQVRWLGTPNRMEARLVPQHSIDIDFIHISGLRGEGMTAKLIAPVHIFRAWRQARRIMHAWRPDVVLGMGSYVSGPGGLAAWSCGIPLIIHEQNSIAGLTNRGLAKIARKVLQAFPGAFPHADVVGNPLRRTVISLPVPATRFFERTGPMRVLVIGGSQGAKVLNQIMPLVATRLSGQLLLWHQVGRGSLEEVNHLYASGGEMPHRVVEFIDDIAAAYAWADVAVCRAGALTVSELAAAGVPALFVPFMHKDRQQYWNARLLERAGAAIIVEQPAFTLERVSNILTGWDRSALLSMAERARAVAITNATERVAREVVNASL</sequence>
<proteinExistence type="inferred from homology"/>
<feature type="binding site" evidence="10">
    <location>
        <position position="191"/>
    </location>
    <ligand>
        <name>UDP-N-acetyl-alpha-D-glucosamine</name>
        <dbReference type="ChEBI" id="CHEBI:57705"/>
    </ligand>
</feature>
<dbReference type="EMBL" id="CP003546">
    <property type="protein sequence ID" value="AFP84751.1"/>
    <property type="molecule type" value="Genomic_DNA"/>
</dbReference>
<dbReference type="PANTHER" id="PTHR21015:SF22">
    <property type="entry name" value="GLYCOSYLTRANSFERASE"/>
    <property type="match status" value="1"/>
</dbReference>
<feature type="binding site" evidence="10">
    <location>
        <position position="127"/>
    </location>
    <ligand>
        <name>UDP-N-acetyl-alpha-D-glucosamine</name>
        <dbReference type="ChEBI" id="CHEBI:57705"/>
    </ligand>
</feature>
<gene>
    <name evidence="10" type="primary">murG</name>
    <name evidence="13" type="ORF">A359_03560</name>
</gene>
<comment type="catalytic activity">
    <reaction evidence="10">
        <text>di-trans,octa-cis-undecaprenyl diphospho-N-acetyl-alpha-D-muramoyl-L-alanyl-D-glutamyl-meso-2,6-diaminopimeloyl-D-alanyl-D-alanine + UDP-N-acetyl-alpha-D-glucosamine = di-trans,octa-cis-undecaprenyl diphospho-[N-acetyl-alpha-D-glucosaminyl-(1-&gt;4)]-N-acetyl-alpha-D-muramoyl-L-alanyl-D-glutamyl-meso-2,6-diaminopimeloyl-D-alanyl-D-alanine + UDP + H(+)</text>
        <dbReference type="Rhea" id="RHEA:31227"/>
        <dbReference type="ChEBI" id="CHEBI:15378"/>
        <dbReference type="ChEBI" id="CHEBI:57705"/>
        <dbReference type="ChEBI" id="CHEBI:58223"/>
        <dbReference type="ChEBI" id="CHEBI:61387"/>
        <dbReference type="ChEBI" id="CHEBI:61388"/>
        <dbReference type="EC" id="2.4.1.227"/>
    </reaction>
</comment>
<keyword evidence="1 10" id="KW-1003">Cell membrane</keyword>
<evidence type="ECO:0000256" key="6">
    <source>
        <dbReference type="ARBA" id="ARBA00022984"/>
    </source>
</evidence>
<comment type="similarity">
    <text evidence="10">Belongs to the glycosyltransferase 28 family. MurG subfamily.</text>
</comment>
<keyword evidence="7 10" id="KW-0472">Membrane</keyword>
<reference evidence="13 14" key="1">
    <citation type="journal article" date="2012" name="Mol. Biol. Evol.">
        <title>Genome reduction and co-evolution between the primary and secondary bacterial symbionts of psyllids.</title>
        <authorList>
            <person name="Sloan D.B."/>
            <person name="Moran N.A."/>
        </authorList>
    </citation>
    <scope>NUCLEOTIDE SEQUENCE [LARGE SCALE GENOMIC DNA]</scope>
    <source>
        <strain evidence="13">Ceuc_S</strain>
    </source>
</reference>
<dbReference type="OrthoDB" id="9808936at2"/>
<dbReference type="GO" id="GO:0005886">
    <property type="term" value="C:plasma membrane"/>
    <property type="evidence" value="ECO:0007669"/>
    <property type="project" value="UniProtKB-SubCell"/>
</dbReference>
<dbReference type="Pfam" id="PF04101">
    <property type="entry name" value="Glyco_tran_28_C"/>
    <property type="match status" value="1"/>
</dbReference>
<feature type="binding site" evidence="10">
    <location>
        <begin position="263"/>
        <end position="268"/>
    </location>
    <ligand>
        <name>UDP-N-acetyl-alpha-D-glucosamine</name>
        <dbReference type="ChEBI" id="CHEBI:57705"/>
    </ligand>
</feature>
<evidence type="ECO:0000256" key="5">
    <source>
        <dbReference type="ARBA" id="ARBA00022960"/>
    </source>
</evidence>
<evidence type="ECO:0000256" key="8">
    <source>
        <dbReference type="ARBA" id="ARBA00023306"/>
    </source>
</evidence>
<keyword evidence="8 10" id="KW-0131">Cell cycle</keyword>
<keyword evidence="5 10" id="KW-0133">Cell shape</keyword>
<protein>
    <recommendedName>
        <fullName evidence="10">UDP-N-acetylglucosamine--N-acetylmuramyl-(pentapeptide) pyrophosphoryl-undecaprenol N-acetylglucosamine transferase</fullName>
        <ecNumber evidence="10">2.4.1.227</ecNumber>
    </recommendedName>
    <alternativeName>
        <fullName evidence="10">Undecaprenyl-PP-MurNAc-pentapeptide-UDPGlcNAc GlcNAc transferase</fullName>
    </alternativeName>
</protein>
<evidence type="ECO:0000259" key="11">
    <source>
        <dbReference type="Pfam" id="PF03033"/>
    </source>
</evidence>
<dbReference type="SUPFAM" id="SSF53756">
    <property type="entry name" value="UDP-Glycosyltransferase/glycogen phosphorylase"/>
    <property type="match status" value="1"/>
</dbReference>
<evidence type="ECO:0000259" key="12">
    <source>
        <dbReference type="Pfam" id="PF04101"/>
    </source>
</evidence>
<keyword evidence="4 10" id="KW-0808">Transferase</keyword>